<organism evidence="4 5">
    <name type="scientific">Sedimentitalea xiamensis</name>
    <dbReference type="NCBI Taxonomy" id="3050037"/>
    <lineage>
        <taxon>Bacteria</taxon>
        <taxon>Pseudomonadati</taxon>
        <taxon>Pseudomonadota</taxon>
        <taxon>Alphaproteobacteria</taxon>
        <taxon>Rhodobacterales</taxon>
        <taxon>Paracoccaceae</taxon>
        <taxon>Sedimentitalea</taxon>
    </lineage>
</organism>
<keyword evidence="5" id="KW-1185">Reference proteome</keyword>
<evidence type="ECO:0000256" key="3">
    <source>
        <dbReference type="HAMAP-Rule" id="MF_01384"/>
    </source>
</evidence>
<keyword evidence="3" id="KW-0963">Cytoplasm</keyword>
<keyword evidence="3" id="KW-0996">Nickel insertion</keyword>
<gene>
    <name evidence="3" type="primary">ureD</name>
    <name evidence="4" type="ORF">QO034_07285</name>
</gene>
<dbReference type="RefSeq" id="WP_284484850.1">
    <property type="nucleotide sequence ID" value="NZ_JASNJE010000006.1"/>
</dbReference>
<keyword evidence="2 3" id="KW-0143">Chaperone</keyword>
<comment type="subcellular location">
    <subcellularLocation>
        <location evidence="3">Cytoplasm</location>
    </subcellularLocation>
</comment>
<comment type="subunit">
    <text evidence="3">UreD, UreF and UreG form a complex that acts as a GTP-hydrolysis-dependent molecular chaperone, activating the urease apoprotein by helping to assemble the nickel containing metallocenter of UreC. The UreE protein probably delivers the nickel.</text>
</comment>
<dbReference type="PANTHER" id="PTHR33643">
    <property type="entry name" value="UREASE ACCESSORY PROTEIN D"/>
    <property type="match status" value="1"/>
</dbReference>
<dbReference type="HAMAP" id="MF_01384">
    <property type="entry name" value="UreD"/>
    <property type="match status" value="1"/>
</dbReference>
<proteinExistence type="inferred from homology"/>
<accession>A0ABT7FCR5</accession>
<dbReference type="PANTHER" id="PTHR33643:SF1">
    <property type="entry name" value="UREASE ACCESSORY PROTEIN D"/>
    <property type="match status" value="1"/>
</dbReference>
<comment type="similarity">
    <text evidence="1 3">Belongs to the UreD family.</text>
</comment>
<evidence type="ECO:0000256" key="2">
    <source>
        <dbReference type="ARBA" id="ARBA00023186"/>
    </source>
</evidence>
<evidence type="ECO:0000313" key="5">
    <source>
        <dbReference type="Proteomes" id="UP001227126"/>
    </source>
</evidence>
<protein>
    <recommendedName>
        <fullName evidence="3">Urease accessory protein UreD</fullName>
    </recommendedName>
</protein>
<comment type="caution">
    <text evidence="4">The sequence shown here is derived from an EMBL/GenBank/DDBJ whole genome shotgun (WGS) entry which is preliminary data.</text>
</comment>
<dbReference type="Proteomes" id="UP001227126">
    <property type="component" value="Unassembled WGS sequence"/>
</dbReference>
<reference evidence="4 5" key="1">
    <citation type="submission" date="2023-05" db="EMBL/GenBank/DDBJ databases">
        <title>Sedimentitalea sp. nov. JM2-8.</title>
        <authorList>
            <person name="Huang J."/>
        </authorList>
    </citation>
    <scope>NUCLEOTIDE SEQUENCE [LARGE SCALE GENOMIC DNA]</scope>
    <source>
        <strain evidence="4 5">JM2-8</strain>
    </source>
</reference>
<dbReference type="InterPro" id="IPR002669">
    <property type="entry name" value="UreD"/>
</dbReference>
<sequence>MHRRHVGPLLVQRPFYPERDGTCHSYVLHPPGGVAGGDSLDIRISVEPDARCLLTSPGATKVYRTPGNGSRQRIGIDIADGAVCELMPMETILFNAARSRFETEIRLQGNGVFFGWDLVSLGRPAAGERFSEGLFDQRMNITRDGEPIWYERAQIDGGSAILDAAHGFGGHPIFGAAIHAGRLPEGAIDRLHERVPPATHGLGAITQINDLIVCRYIGSKVSAGRSFFAAAWKVLRQLGQGKDAVVPRIWAT</sequence>
<dbReference type="Pfam" id="PF01774">
    <property type="entry name" value="UreD"/>
    <property type="match status" value="1"/>
</dbReference>
<comment type="function">
    <text evidence="3">Required for maturation of urease via the functional incorporation of the urease nickel metallocenter.</text>
</comment>
<name>A0ABT7FCR5_9RHOB</name>
<dbReference type="EMBL" id="JASNJE010000006">
    <property type="protein sequence ID" value="MDK3072909.1"/>
    <property type="molecule type" value="Genomic_DNA"/>
</dbReference>
<evidence type="ECO:0000313" key="4">
    <source>
        <dbReference type="EMBL" id="MDK3072909.1"/>
    </source>
</evidence>
<evidence type="ECO:0000256" key="1">
    <source>
        <dbReference type="ARBA" id="ARBA00007177"/>
    </source>
</evidence>